<dbReference type="Pfam" id="PF03669">
    <property type="entry name" value="ASTER"/>
    <property type="match status" value="1"/>
</dbReference>
<dbReference type="Proteomes" id="UP000664859">
    <property type="component" value="Unassembled WGS sequence"/>
</dbReference>
<evidence type="ECO:0000256" key="6">
    <source>
        <dbReference type="SAM" id="Phobius"/>
    </source>
</evidence>
<dbReference type="AlphaFoldDB" id="A0A835Z645"/>
<feature type="transmembrane region" description="Helical" evidence="6">
    <location>
        <begin position="75"/>
        <end position="94"/>
    </location>
</feature>
<dbReference type="InterPro" id="IPR005351">
    <property type="entry name" value="ASTER"/>
</dbReference>
<protein>
    <submittedName>
        <fullName evidence="7">Uncharacterized protein</fullName>
    </submittedName>
</protein>
<comment type="subcellular location">
    <subcellularLocation>
        <location evidence="1">Membrane</location>
    </subcellularLocation>
</comment>
<keyword evidence="5 6" id="KW-0472">Membrane</keyword>
<comment type="similarity">
    <text evidence="2">Belongs to the Asterix family.</text>
</comment>
<keyword evidence="8" id="KW-1185">Reference proteome</keyword>
<reference evidence="7" key="1">
    <citation type="submission" date="2021-02" db="EMBL/GenBank/DDBJ databases">
        <title>First Annotated Genome of the Yellow-green Alga Tribonema minus.</title>
        <authorList>
            <person name="Mahan K.M."/>
        </authorList>
    </citation>
    <scope>NUCLEOTIDE SEQUENCE</scope>
    <source>
        <strain evidence="7">UTEX B ZZ1240</strain>
    </source>
</reference>
<dbReference type="PANTHER" id="PTHR13193:SF0">
    <property type="entry name" value="PAT COMPLEX SUBUNIT ASTERIX"/>
    <property type="match status" value="1"/>
</dbReference>
<evidence type="ECO:0000256" key="5">
    <source>
        <dbReference type="ARBA" id="ARBA00023136"/>
    </source>
</evidence>
<gene>
    <name evidence="7" type="ORF">JKP88DRAFT_234249</name>
</gene>
<feature type="transmembrane region" description="Helical" evidence="6">
    <location>
        <begin position="31"/>
        <end position="63"/>
    </location>
</feature>
<dbReference type="GO" id="GO:0005789">
    <property type="term" value="C:endoplasmic reticulum membrane"/>
    <property type="evidence" value="ECO:0007669"/>
    <property type="project" value="InterPro"/>
</dbReference>
<accession>A0A835Z645</accession>
<dbReference type="EMBL" id="JAFCMP010000070">
    <property type="protein sequence ID" value="KAG5188357.1"/>
    <property type="molecule type" value="Genomic_DNA"/>
</dbReference>
<dbReference type="PANTHER" id="PTHR13193">
    <property type="entry name" value="CGI-140"/>
    <property type="match status" value="1"/>
</dbReference>
<evidence type="ECO:0000256" key="4">
    <source>
        <dbReference type="ARBA" id="ARBA00022989"/>
    </source>
</evidence>
<evidence type="ECO:0000256" key="2">
    <source>
        <dbReference type="ARBA" id="ARBA00009066"/>
    </source>
</evidence>
<evidence type="ECO:0000313" key="8">
    <source>
        <dbReference type="Proteomes" id="UP000664859"/>
    </source>
</evidence>
<evidence type="ECO:0000256" key="3">
    <source>
        <dbReference type="ARBA" id="ARBA00022692"/>
    </source>
</evidence>
<proteinExistence type="inferred from homology"/>
<sequence length="106" mass="11514">MEQHSGQAKMPEACVPFQQPPVDPLDSSADFYGFASLLLGSAASYLGMRVCAWPALLCCMVSLSNIKRSKANYQLALGSVAFCLISLVTTYSGFRQKMSRARKGEL</sequence>
<name>A0A835Z645_9STRA</name>
<dbReference type="GO" id="GO:0045048">
    <property type="term" value="P:protein insertion into ER membrane"/>
    <property type="evidence" value="ECO:0007669"/>
    <property type="project" value="InterPro"/>
</dbReference>
<keyword evidence="4 6" id="KW-1133">Transmembrane helix</keyword>
<organism evidence="7 8">
    <name type="scientific">Tribonema minus</name>
    <dbReference type="NCBI Taxonomy" id="303371"/>
    <lineage>
        <taxon>Eukaryota</taxon>
        <taxon>Sar</taxon>
        <taxon>Stramenopiles</taxon>
        <taxon>Ochrophyta</taxon>
        <taxon>PX clade</taxon>
        <taxon>Xanthophyceae</taxon>
        <taxon>Tribonematales</taxon>
        <taxon>Tribonemataceae</taxon>
        <taxon>Tribonema</taxon>
    </lineage>
</organism>
<dbReference type="GO" id="GO:0044183">
    <property type="term" value="F:protein folding chaperone"/>
    <property type="evidence" value="ECO:0007669"/>
    <property type="project" value="InterPro"/>
</dbReference>
<comment type="caution">
    <text evidence="7">The sequence shown here is derived from an EMBL/GenBank/DDBJ whole genome shotgun (WGS) entry which is preliminary data.</text>
</comment>
<keyword evidence="3 6" id="KW-0812">Transmembrane</keyword>
<evidence type="ECO:0000313" key="7">
    <source>
        <dbReference type="EMBL" id="KAG5188357.1"/>
    </source>
</evidence>
<evidence type="ECO:0000256" key="1">
    <source>
        <dbReference type="ARBA" id="ARBA00004370"/>
    </source>
</evidence>